<comment type="catalytic activity">
    <reaction evidence="2">
        <text>2,5-diamino-6-hydroxy-4-(5-phosphoribosylamino)-pyrimidine + H2O = 2,5,6-triamino-4-hydroxypyrimidine + D-ribose 5-phosphate</text>
        <dbReference type="Rhea" id="RHEA:23436"/>
        <dbReference type="ChEBI" id="CHEBI:15377"/>
        <dbReference type="ChEBI" id="CHEBI:58614"/>
        <dbReference type="ChEBI" id="CHEBI:78346"/>
        <dbReference type="ChEBI" id="CHEBI:137796"/>
    </reaction>
</comment>
<evidence type="ECO:0000313" key="3">
    <source>
        <dbReference type="EMBL" id="ERT67806.1"/>
    </source>
</evidence>
<dbReference type="AlphaFoldDB" id="U7V8I5"/>
<dbReference type="CDD" id="cd15457">
    <property type="entry name" value="NADAR"/>
    <property type="match status" value="1"/>
</dbReference>
<dbReference type="Proteomes" id="UP000017174">
    <property type="component" value="Unassembled WGS sequence"/>
</dbReference>
<dbReference type="InterPro" id="IPR012816">
    <property type="entry name" value="NADAR"/>
</dbReference>
<dbReference type="HOGENOM" id="CLU_3098710_0_0_11"/>
<evidence type="ECO:0000313" key="4">
    <source>
        <dbReference type="Proteomes" id="UP000017174"/>
    </source>
</evidence>
<gene>
    <name evidence="3" type="ORF">HMPREF0742_00036</name>
</gene>
<proteinExistence type="predicted"/>
<dbReference type="InterPro" id="IPR037238">
    <property type="entry name" value="YbiA-like_sf"/>
</dbReference>
<protein>
    <submittedName>
        <fullName evidence="3">Uncharacterized protein</fullName>
    </submittedName>
</protein>
<evidence type="ECO:0000256" key="2">
    <source>
        <dbReference type="ARBA" id="ARBA00000751"/>
    </source>
</evidence>
<dbReference type="EMBL" id="AXZG01000005">
    <property type="protein sequence ID" value="ERT67806.1"/>
    <property type="molecule type" value="Genomic_DNA"/>
</dbReference>
<evidence type="ECO:0000256" key="1">
    <source>
        <dbReference type="ARBA" id="ARBA00000022"/>
    </source>
</evidence>
<dbReference type="SUPFAM" id="SSF143990">
    <property type="entry name" value="YbiA-like"/>
    <property type="match status" value="1"/>
</dbReference>
<reference evidence="3 4" key="1">
    <citation type="submission" date="2013-08" db="EMBL/GenBank/DDBJ databases">
        <authorList>
            <person name="Weinstock G."/>
            <person name="Sodergren E."/>
            <person name="Wylie T."/>
            <person name="Fulton L."/>
            <person name="Fulton R."/>
            <person name="Fronick C."/>
            <person name="O'Laughlin M."/>
            <person name="Godfrey J."/>
            <person name="Miner T."/>
            <person name="Herter B."/>
            <person name="Appelbaum E."/>
            <person name="Cordes M."/>
            <person name="Lek S."/>
            <person name="Wollam A."/>
            <person name="Pepin K.H."/>
            <person name="Palsikar V.B."/>
            <person name="Mitreva M."/>
            <person name="Wilson R.K."/>
        </authorList>
    </citation>
    <scope>NUCLEOTIDE SEQUENCE [LARGE SCALE GENOMIC DNA]</scope>
    <source>
        <strain evidence="3 4">F0184</strain>
    </source>
</reference>
<sequence>MEKKMTEIKFYRVNDAYGYLSNFAPYPFEINGLIWSTSEHYFQAQKFLDKEGYSLGA</sequence>
<dbReference type="Gene3D" id="1.10.357.40">
    <property type="entry name" value="YbiA-like"/>
    <property type="match status" value="1"/>
</dbReference>
<name>U7V8I5_9MICC</name>
<accession>U7V8I5</accession>
<organism evidence="3 4">
    <name type="scientific">Rothia aeria F0184</name>
    <dbReference type="NCBI Taxonomy" id="888019"/>
    <lineage>
        <taxon>Bacteria</taxon>
        <taxon>Bacillati</taxon>
        <taxon>Actinomycetota</taxon>
        <taxon>Actinomycetes</taxon>
        <taxon>Micrococcales</taxon>
        <taxon>Micrococcaceae</taxon>
        <taxon>Rothia</taxon>
    </lineage>
</organism>
<comment type="catalytic activity">
    <reaction evidence="1">
        <text>5-amino-6-(5-phospho-D-ribosylamino)uracil + H2O = 5,6-diaminouracil + D-ribose 5-phosphate</text>
        <dbReference type="Rhea" id="RHEA:55020"/>
        <dbReference type="ChEBI" id="CHEBI:15377"/>
        <dbReference type="ChEBI" id="CHEBI:46252"/>
        <dbReference type="ChEBI" id="CHEBI:58453"/>
        <dbReference type="ChEBI" id="CHEBI:78346"/>
    </reaction>
</comment>
<comment type="caution">
    <text evidence="3">The sequence shown here is derived from an EMBL/GenBank/DDBJ whole genome shotgun (WGS) entry which is preliminary data.</text>
</comment>